<dbReference type="OrthoDB" id="645718at2"/>
<evidence type="ECO:0000313" key="2">
    <source>
        <dbReference type="Proteomes" id="UP000190367"/>
    </source>
</evidence>
<dbReference type="RefSeq" id="WP_159456227.1">
    <property type="nucleotide sequence ID" value="NZ_FUWZ01000006.1"/>
</dbReference>
<accession>A0A1T4TUA4</accession>
<dbReference type="AlphaFoldDB" id="A0A1T4TUA4"/>
<dbReference type="STRING" id="634771.SAMN04488128_106313"/>
<dbReference type="Proteomes" id="UP000190367">
    <property type="component" value="Unassembled WGS sequence"/>
</dbReference>
<keyword evidence="2" id="KW-1185">Reference proteome</keyword>
<organism evidence="1 2">
    <name type="scientific">Chitinophaga eiseniae</name>
    <dbReference type="NCBI Taxonomy" id="634771"/>
    <lineage>
        <taxon>Bacteria</taxon>
        <taxon>Pseudomonadati</taxon>
        <taxon>Bacteroidota</taxon>
        <taxon>Chitinophagia</taxon>
        <taxon>Chitinophagales</taxon>
        <taxon>Chitinophagaceae</taxon>
        <taxon>Chitinophaga</taxon>
    </lineage>
</organism>
<reference evidence="2" key="1">
    <citation type="submission" date="2017-02" db="EMBL/GenBank/DDBJ databases">
        <authorList>
            <person name="Varghese N."/>
            <person name="Submissions S."/>
        </authorList>
    </citation>
    <scope>NUCLEOTIDE SEQUENCE [LARGE SCALE GENOMIC DNA]</scope>
    <source>
        <strain evidence="2">DSM 22224</strain>
    </source>
</reference>
<evidence type="ECO:0000313" key="1">
    <source>
        <dbReference type="EMBL" id="SKA44032.1"/>
    </source>
</evidence>
<sequence length="291" mass="33928">MSSILFTNTDLRLKAPYRQAYRFTMASYTRVKEQTTENEFTRELELEYLPAASPEERAVYSIRAGEDRLLLDHQSSHLEYIVRAVSDVTREVHFYLHEPTGTLTLANWEDILDKWTIVKEQLWNDYKGTEIQQFTEGYDNRLRNKQALTASLLQYNLYGLFLNHINIQYAYTGRHTTQRDIFPVFGSAALPVQETRTIKNLPDSIRVDISGNIDEPRLDTTAVGHYAYHELSLSEQEQTDLLLQRYAGHYTLDEQTCIPQKALLQYNIAMGTVYQRKCRFHINPIESSHHV</sequence>
<dbReference type="EMBL" id="FUWZ01000006">
    <property type="protein sequence ID" value="SKA44032.1"/>
    <property type="molecule type" value="Genomic_DNA"/>
</dbReference>
<gene>
    <name evidence="1" type="ORF">SAMN04488128_106313</name>
</gene>
<name>A0A1T4TUA4_9BACT</name>
<protein>
    <submittedName>
        <fullName evidence="1">Uncharacterized protein</fullName>
    </submittedName>
</protein>
<proteinExistence type="predicted"/>